<dbReference type="EMBL" id="VOIH02000012">
    <property type="protein sequence ID" value="KAF3431802.1"/>
    <property type="molecule type" value="Genomic_DNA"/>
</dbReference>
<organism evidence="1 2">
    <name type="scientific">Rhamnella rubrinervis</name>
    <dbReference type="NCBI Taxonomy" id="2594499"/>
    <lineage>
        <taxon>Eukaryota</taxon>
        <taxon>Viridiplantae</taxon>
        <taxon>Streptophyta</taxon>
        <taxon>Embryophyta</taxon>
        <taxon>Tracheophyta</taxon>
        <taxon>Spermatophyta</taxon>
        <taxon>Magnoliopsida</taxon>
        <taxon>eudicotyledons</taxon>
        <taxon>Gunneridae</taxon>
        <taxon>Pentapetalae</taxon>
        <taxon>rosids</taxon>
        <taxon>fabids</taxon>
        <taxon>Rosales</taxon>
        <taxon>Rhamnaceae</taxon>
        <taxon>rhamnoid group</taxon>
        <taxon>Rhamneae</taxon>
        <taxon>Rhamnella</taxon>
    </lineage>
</organism>
<dbReference type="OrthoDB" id="1924068at2759"/>
<comment type="caution">
    <text evidence="1">The sequence shown here is derived from an EMBL/GenBank/DDBJ whole genome shotgun (WGS) entry which is preliminary data.</text>
</comment>
<reference evidence="1" key="1">
    <citation type="submission" date="2020-03" db="EMBL/GenBank/DDBJ databases">
        <title>A high-quality chromosome-level genome assembly of a woody plant with both climbing and erect habits, Rhamnella rubrinervis.</title>
        <authorList>
            <person name="Lu Z."/>
            <person name="Yang Y."/>
            <person name="Zhu X."/>
            <person name="Sun Y."/>
        </authorList>
    </citation>
    <scope>NUCLEOTIDE SEQUENCE</scope>
    <source>
        <strain evidence="1">BYM</strain>
        <tissue evidence="1">Leaf</tissue>
    </source>
</reference>
<evidence type="ECO:0000313" key="2">
    <source>
        <dbReference type="Proteomes" id="UP000796880"/>
    </source>
</evidence>
<evidence type="ECO:0000313" key="1">
    <source>
        <dbReference type="EMBL" id="KAF3431802.1"/>
    </source>
</evidence>
<evidence type="ECO:0008006" key="3">
    <source>
        <dbReference type="Google" id="ProtNLM"/>
    </source>
</evidence>
<dbReference type="AlphaFoldDB" id="A0A8K0GJQ9"/>
<keyword evidence="2" id="KW-1185">Reference proteome</keyword>
<gene>
    <name evidence="1" type="ORF">FNV43_RR26538</name>
</gene>
<proteinExistence type="predicted"/>
<dbReference type="Proteomes" id="UP000796880">
    <property type="component" value="Unassembled WGS sequence"/>
</dbReference>
<accession>A0A8K0GJQ9</accession>
<protein>
    <recommendedName>
        <fullName evidence="3">Zinc knuckle CX2CX4HX4C domain-containing protein</fullName>
    </recommendedName>
</protein>
<name>A0A8K0GJQ9_9ROSA</name>
<sequence length="405" mass="44517">MQKWGYWPSSVLESFIRLHRSCDISNAVGVDILGERALGRCSFYRSLAGSYTSIAICKWKFQVRGANINLSYCGVTGTMASTWETGGRQPFVTVNNSGLDLVNGLTTGSTKLKKSFDITEGEVEAIYNKGGASKQPSFVDVVIGSINQVVPMQKTVVGRINYTGNYGHFARVLVDVDLVGFVPKKLLLKTTDNCIEVDLYFESFLEFCKFCHSVGHSMVKCKSVIGKALPKASYPKVGAQTTEKENKAPGLTHVYKSKQTHSLHVDSADINTEMGIEVQSPAPSLNDAPSRIDFNTEMGKSIRITSGKVRQHDAVPSSMPGINKEMSIAARPSSPDLGAAPSRIDFDTEVGKNVRITSENVRILSLYSTIPHQVISWAYAFGELDNEIDDYEDDRFEDEWLALQG</sequence>